<dbReference type="AlphaFoldDB" id="M1JK38"/>
<dbReference type="Pfam" id="PF03690">
    <property type="entry name" value="MYG1_exonuc"/>
    <property type="match status" value="1"/>
</dbReference>
<gene>
    <name evidence="2" type="ORF">ECU07_1790</name>
</gene>
<proteinExistence type="inferred from homology"/>
<protein>
    <submittedName>
        <fullName evidence="2">Uncharacterized protein</fullName>
    </submittedName>
</protein>
<dbReference type="VEuPathDB" id="MicrosporidiaDB:AEWQ_071780"/>
<comment type="similarity">
    <text evidence="1">Belongs to the MYG1 family.</text>
</comment>
<name>M1JK38_ENCCN</name>
<dbReference type="VEuPathDB" id="MicrosporidiaDB:ECU07_1790"/>
<dbReference type="EMBL" id="KC513610">
    <property type="protein sequence ID" value="AGE95834.1"/>
    <property type="molecule type" value="Genomic_DNA"/>
</dbReference>
<accession>M1JK38</accession>
<dbReference type="VEuPathDB" id="MicrosporidiaDB:AEWD_071770"/>
<dbReference type="PANTHER" id="PTHR11215:SF1">
    <property type="entry name" value="MYG1 EXONUCLEASE"/>
    <property type="match status" value="1"/>
</dbReference>
<dbReference type="VEuPathDB" id="MicrosporidiaDB:M970_071770"/>
<organism evidence="2">
    <name type="scientific">Encephalitozoon cuniculi</name>
    <name type="common">Microsporidian parasite</name>
    <dbReference type="NCBI Taxonomy" id="6035"/>
    <lineage>
        <taxon>Eukaryota</taxon>
        <taxon>Fungi</taxon>
        <taxon>Fungi incertae sedis</taxon>
        <taxon>Microsporidia</taxon>
        <taxon>Unikaryonidae</taxon>
        <taxon>Encephalitozoon</taxon>
    </lineage>
</organism>
<dbReference type="GO" id="GO:0005634">
    <property type="term" value="C:nucleus"/>
    <property type="evidence" value="ECO:0007669"/>
    <property type="project" value="TreeGrafter"/>
</dbReference>
<reference evidence="2" key="1">
    <citation type="journal article" date="2013" name="Eukaryot. Cell">
        <title>Extremely Reduced Levels of Heterozygosity in the Vertebrate Pathogen Encephalitozoon cuniculi.</title>
        <authorList>
            <person name="Selman M."/>
            <person name="Sak B."/>
            <person name="Kvac M."/>
            <person name="Farinelli L."/>
            <person name="Weiss L.M."/>
            <person name="Corradi N."/>
        </authorList>
    </citation>
    <scope>NUCLEOTIDE SEQUENCE</scope>
</reference>
<dbReference type="PANTHER" id="PTHR11215">
    <property type="entry name" value="METAL DEPENDENT HYDROLASE - RELATED"/>
    <property type="match status" value="1"/>
</dbReference>
<dbReference type="GO" id="GO:0005737">
    <property type="term" value="C:cytoplasm"/>
    <property type="evidence" value="ECO:0007669"/>
    <property type="project" value="TreeGrafter"/>
</dbReference>
<evidence type="ECO:0000313" key="2">
    <source>
        <dbReference type="EMBL" id="AGE95834.1"/>
    </source>
</evidence>
<evidence type="ECO:0000256" key="1">
    <source>
        <dbReference type="ARBA" id="ARBA00010105"/>
    </source>
</evidence>
<dbReference type="InterPro" id="IPR003226">
    <property type="entry name" value="MYG1_exonuclease"/>
</dbReference>
<dbReference type="VEuPathDB" id="MicrosporidiaDB:AEWR_071770"/>
<sequence length="311" mass="35425">MILVTHDGKFHLDEVMATAVLLKIYPDSEIVRTRSSAVVRSGDIVYDVGRSFDPEANRYDHHQESFNETFSPKHKIKLSSSGLIYKYYGEKFLEKYGLNRTDECFPRVLEEVYTAYFMSADAIDNGYEIFGEIVPRSLSHVVESFNALDFSDSDRQNKRFLEAVQFVSKDLDNFISAIVNRWVPSYKYLDKLIAEVNGDILCVDRYCFVDVIPEIEKKYKKDVKFVLNRKESSVSILTVPKDRERFESKVPLKKEWRGLAGGKLETVSGIDGCNFVHASGFVGSNKTIEGAMEMCRISIEAYCKEAKDGSG</sequence>